<keyword evidence="4" id="KW-1185">Reference proteome</keyword>
<evidence type="ECO:0000313" key="3">
    <source>
        <dbReference type="EMBL" id="THF61972.1"/>
    </source>
</evidence>
<dbReference type="InterPro" id="IPR032698">
    <property type="entry name" value="SirB1_N"/>
</dbReference>
<name>A0A4S4AQE3_9RHOO</name>
<gene>
    <name evidence="3" type="ORF">E6O51_07350</name>
</gene>
<comment type="caution">
    <text evidence="3">The sequence shown here is derived from an EMBL/GenBank/DDBJ whole genome shotgun (WGS) entry which is preliminary data.</text>
</comment>
<dbReference type="Proteomes" id="UP000307956">
    <property type="component" value="Unassembled WGS sequence"/>
</dbReference>
<dbReference type="Pfam" id="PF13369">
    <property type="entry name" value="Transglut_core2"/>
    <property type="match status" value="1"/>
</dbReference>
<dbReference type="AlphaFoldDB" id="A0A4S4AQE3"/>
<proteinExistence type="inferred from homology"/>
<evidence type="ECO:0000256" key="1">
    <source>
        <dbReference type="ARBA" id="ARBA00007100"/>
    </source>
</evidence>
<dbReference type="EMBL" id="SSOD01000005">
    <property type="protein sequence ID" value="THF61972.1"/>
    <property type="molecule type" value="Genomic_DNA"/>
</dbReference>
<comment type="similarity">
    <text evidence="1">Belongs to the UPF0162 family.</text>
</comment>
<sequence>MRVLSRFLTFYLVLVTLGLPVVRAEMVPGADIKSVPEAKRVDAILRQPESKMDLGRIKLTIDKMINPTVDVDAGLKQIDAMTAQVRAMQPGFPSSNDRLQALRAYLYEKGPWNGYRSFSYDLDDPLGKNIRNKLLLNYIASKKGNCVTMPLLFVILGQRLGLDVTISTAPLHFFVKYTDPETGITYNLEATSSAKPARDVWIRQQNPMTDQSIVNGLYMRKLSKRETAAAIATVLAEYLAPKQEHEKVIALSDVVLAHYPKDIGSMLRKGSAYGRLANRDFMQKYRMPKLIPPEEYGYFKYLGDQNRLWFEQAEALGWREPTQDQEANYVQSVSRAKAAQ</sequence>
<accession>A0A4S4AQE3</accession>
<evidence type="ECO:0000259" key="2">
    <source>
        <dbReference type="Pfam" id="PF13369"/>
    </source>
</evidence>
<evidence type="ECO:0000313" key="4">
    <source>
        <dbReference type="Proteomes" id="UP000307956"/>
    </source>
</evidence>
<dbReference type="OrthoDB" id="7605060at2"/>
<feature type="domain" description="Protein SirB1 N-terminal" evidence="2">
    <location>
        <begin position="75"/>
        <end position="181"/>
    </location>
</feature>
<reference evidence="3 4" key="1">
    <citation type="submission" date="2019-04" db="EMBL/GenBank/DDBJ databases">
        <title>Azoarcus rhizosphaerae sp. nov. isolated from rhizosphere of Ficus religiosa.</title>
        <authorList>
            <person name="Lin S.-Y."/>
            <person name="Hameed A."/>
            <person name="Hsu Y.-H."/>
            <person name="Young C.-C."/>
        </authorList>
    </citation>
    <scope>NUCLEOTIDE SEQUENCE [LARGE SCALE GENOMIC DNA]</scope>
    <source>
        <strain evidence="3 4">CC-YHH848</strain>
    </source>
</reference>
<dbReference type="RefSeq" id="WP_136384338.1">
    <property type="nucleotide sequence ID" value="NZ_SSOD01000005.1"/>
</dbReference>
<organism evidence="3 4">
    <name type="scientific">Pseudothauera rhizosphaerae</name>
    <dbReference type="NCBI Taxonomy" id="2565932"/>
    <lineage>
        <taxon>Bacteria</taxon>
        <taxon>Pseudomonadati</taxon>
        <taxon>Pseudomonadota</taxon>
        <taxon>Betaproteobacteria</taxon>
        <taxon>Rhodocyclales</taxon>
        <taxon>Zoogloeaceae</taxon>
        <taxon>Pseudothauera</taxon>
    </lineage>
</organism>
<protein>
    <recommendedName>
        <fullName evidence="2">Protein SirB1 N-terminal domain-containing protein</fullName>
    </recommendedName>
</protein>